<gene>
    <name evidence="3" type="ORF">CW354_05685</name>
</gene>
<comment type="caution">
    <text evidence="3">The sequence shown here is derived from an EMBL/GenBank/DDBJ whole genome shotgun (WGS) entry which is preliminary data.</text>
</comment>
<feature type="chain" id="PRO_5015683659" description="Secreted protein" evidence="2">
    <location>
        <begin position="35"/>
        <end position="198"/>
    </location>
</feature>
<dbReference type="RefSeq" id="WP_104829089.1">
    <property type="nucleotide sequence ID" value="NZ_PJCH01000005.1"/>
</dbReference>
<dbReference type="Proteomes" id="UP000239504">
    <property type="component" value="Unassembled WGS sequence"/>
</dbReference>
<evidence type="ECO:0000256" key="1">
    <source>
        <dbReference type="SAM" id="MobiDB-lite"/>
    </source>
</evidence>
<dbReference type="EMBL" id="PJCH01000005">
    <property type="protein sequence ID" value="PQA87844.1"/>
    <property type="molecule type" value="Genomic_DNA"/>
</dbReference>
<feature type="compositionally biased region" description="Low complexity" evidence="1">
    <location>
        <begin position="72"/>
        <end position="95"/>
    </location>
</feature>
<dbReference type="AlphaFoldDB" id="A0A2S7K5Q1"/>
<reference evidence="3 4" key="1">
    <citation type="submission" date="2017-12" db="EMBL/GenBank/DDBJ databases">
        <authorList>
            <person name="Hurst M.R.H."/>
        </authorList>
    </citation>
    <scope>NUCLEOTIDE SEQUENCE [LARGE SCALE GENOMIC DNA]</scope>
    <source>
        <strain evidence="3 4">SY-3-19</strain>
    </source>
</reference>
<evidence type="ECO:0000256" key="2">
    <source>
        <dbReference type="SAM" id="SignalP"/>
    </source>
</evidence>
<accession>A0A2S7K5Q1</accession>
<keyword evidence="4" id="KW-1185">Reference proteome</keyword>
<feature type="signal peptide" evidence="2">
    <location>
        <begin position="1"/>
        <end position="34"/>
    </location>
</feature>
<evidence type="ECO:0000313" key="4">
    <source>
        <dbReference type="Proteomes" id="UP000239504"/>
    </source>
</evidence>
<feature type="region of interest" description="Disordered" evidence="1">
    <location>
        <begin position="72"/>
        <end position="96"/>
    </location>
</feature>
<evidence type="ECO:0008006" key="5">
    <source>
        <dbReference type="Google" id="ProtNLM"/>
    </source>
</evidence>
<proteinExistence type="predicted"/>
<evidence type="ECO:0000313" key="3">
    <source>
        <dbReference type="EMBL" id="PQA87844.1"/>
    </source>
</evidence>
<dbReference type="OrthoDB" id="7596780at2"/>
<organism evidence="3 4">
    <name type="scientific">Hyphococcus luteus</name>
    <dbReference type="NCBI Taxonomy" id="2058213"/>
    <lineage>
        <taxon>Bacteria</taxon>
        <taxon>Pseudomonadati</taxon>
        <taxon>Pseudomonadota</taxon>
        <taxon>Alphaproteobacteria</taxon>
        <taxon>Parvularculales</taxon>
        <taxon>Parvularculaceae</taxon>
        <taxon>Hyphococcus</taxon>
    </lineage>
</organism>
<protein>
    <recommendedName>
        <fullName evidence="5">Secreted protein</fullName>
    </recommendedName>
</protein>
<sequence length="198" mass="21161">MSMQTGPFAKTRFARKIALTAGAALIGLAGAAFAAAPDPIAHCRESSADKDARIACLEAAIADLTGGDALAEAESTAPARTAAAETQAPDADAPTGLGAEQVAARIERERPEDDESKEKKKEEETLTATVEDYAVAADKSYILFLDNGHVWRQTAKANARVRLYPGKDYTVTIKKGLLSGYRVTINEIHRTFIAERIK</sequence>
<name>A0A2S7K5Q1_9PROT</name>
<keyword evidence="2" id="KW-0732">Signal</keyword>